<dbReference type="Proteomes" id="UP000193240">
    <property type="component" value="Unassembled WGS sequence"/>
</dbReference>
<reference evidence="2 3" key="1">
    <citation type="journal article" date="2017" name="Genome Announc.">
        <title>Genome sequence of the saprophytic ascomycete Epicoccum nigrum ICMP 19927 strain isolated from New Zealand.</title>
        <authorList>
            <person name="Fokin M."/>
            <person name="Fleetwood D."/>
            <person name="Weir B.S."/>
            <person name="Villas-Boas S.G."/>
        </authorList>
    </citation>
    <scope>NUCLEOTIDE SEQUENCE [LARGE SCALE GENOMIC DNA]</scope>
    <source>
        <strain evidence="2 3">ICMP 19927</strain>
    </source>
</reference>
<dbReference type="EMBL" id="KZ107859">
    <property type="protein sequence ID" value="OSS44120.1"/>
    <property type="molecule type" value="Genomic_DNA"/>
</dbReference>
<name>A0A1Y2LK52_EPING</name>
<protein>
    <submittedName>
        <fullName evidence="2">Uncharacterized protein</fullName>
    </submittedName>
</protein>
<keyword evidence="3" id="KW-1185">Reference proteome</keyword>
<feature type="region of interest" description="Disordered" evidence="1">
    <location>
        <begin position="69"/>
        <end position="124"/>
    </location>
</feature>
<gene>
    <name evidence="2" type="ORF">B5807_11240</name>
</gene>
<evidence type="ECO:0000313" key="2">
    <source>
        <dbReference type="EMBL" id="OSS44120.1"/>
    </source>
</evidence>
<organism evidence="2 3">
    <name type="scientific">Epicoccum nigrum</name>
    <name type="common">Soil fungus</name>
    <name type="synonym">Epicoccum purpurascens</name>
    <dbReference type="NCBI Taxonomy" id="105696"/>
    <lineage>
        <taxon>Eukaryota</taxon>
        <taxon>Fungi</taxon>
        <taxon>Dikarya</taxon>
        <taxon>Ascomycota</taxon>
        <taxon>Pezizomycotina</taxon>
        <taxon>Dothideomycetes</taxon>
        <taxon>Pleosporomycetidae</taxon>
        <taxon>Pleosporales</taxon>
        <taxon>Pleosporineae</taxon>
        <taxon>Didymellaceae</taxon>
        <taxon>Epicoccum</taxon>
    </lineage>
</organism>
<dbReference type="AlphaFoldDB" id="A0A1Y2LK52"/>
<sequence length="124" mass="13367">MVTVALLYPKHPAKQHDCACEIRHSTYSLPSPSRKQAALCPNHQHVWRGVLGAQACGSQTTTCLAVGAPRAGLGNRPPRGGQRQRETAQAAEDRRPVSPSWTRFDRVSTSSGQEQPNVLDAATA</sequence>
<feature type="compositionally biased region" description="Polar residues" evidence="1">
    <location>
        <begin position="107"/>
        <end position="116"/>
    </location>
</feature>
<accession>A0A1Y2LK52</accession>
<proteinExistence type="predicted"/>
<evidence type="ECO:0000313" key="3">
    <source>
        <dbReference type="Proteomes" id="UP000193240"/>
    </source>
</evidence>
<evidence type="ECO:0000256" key="1">
    <source>
        <dbReference type="SAM" id="MobiDB-lite"/>
    </source>
</evidence>
<dbReference type="InParanoid" id="A0A1Y2LK52"/>
<feature type="compositionally biased region" description="Basic and acidic residues" evidence="1">
    <location>
        <begin position="83"/>
        <end position="96"/>
    </location>
</feature>